<keyword evidence="1" id="KW-0732">Signal</keyword>
<dbReference type="EMBL" id="BAABCY010000032">
    <property type="protein sequence ID" value="GAA3562152.1"/>
    <property type="molecule type" value="Genomic_DNA"/>
</dbReference>
<comment type="caution">
    <text evidence="3">The sequence shown here is derived from an EMBL/GenBank/DDBJ whole genome shotgun (WGS) entry which is preliminary data.</text>
</comment>
<dbReference type="Gene3D" id="2.60.40.1190">
    <property type="match status" value="1"/>
</dbReference>
<dbReference type="PANTHER" id="PTHR35532:SF5">
    <property type="entry name" value="CARBOHYDRATE-BINDING DOMAIN-CONTAINING PROTEIN"/>
    <property type="match status" value="1"/>
</dbReference>
<accession>A0ABP6X699</accession>
<dbReference type="Pfam" id="PF06452">
    <property type="entry name" value="CBM9_1"/>
    <property type="match status" value="1"/>
</dbReference>
<dbReference type="InterPro" id="IPR010502">
    <property type="entry name" value="Carb-bd_dom_fam9"/>
</dbReference>
<dbReference type="RefSeq" id="WP_345004858.1">
    <property type="nucleotide sequence ID" value="NZ_BAABCY010000032.1"/>
</dbReference>
<dbReference type="Proteomes" id="UP001500954">
    <property type="component" value="Unassembled WGS sequence"/>
</dbReference>
<evidence type="ECO:0000259" key="2">
    <source>
        <dbReference type="Pfam" id="PF06452"/>
    </source>
</evidence>
<evidence type="ECO:0000256" key="1">
    <source>
        <dbReference type="SAM" id="SignalP"/>
    </source>
</evidence>
<protein>
    <submittedName>
        <fullName evidence="3">Carbohydrate-binding family 9-like protein</fullName>
    </submittedName>
</protein>
<dbReference type="CDD" id="cd09620">
    <property type="entry name" value="CBM9_like_3"/>
    <property type="match status" value="1"/>
</dbReference>
<reference evidence="4" key="1">
    <citation type="journal article" date="2019" name="Int. J. Syst. Evol. Microbiol.">
        <title>The Global Catalogue of Microorganisms (GCM) 10K type strain sequencing project: providing services to taxonomists for standard genome sequencing and annotation.</title>
        <authorList>
            <consortium name="The Broad Institute Genomics Platform"/>
            <consortium name="The Broad Institute Genome Sequencing Center for Infectious Disease"/>
            <person name="Wu L."/>
            <person name="Ma J."/>
        </authorList>
    </citation>
    <scope>NUCLEOTIDE SEQUENCE [LARGE SCALE GENOMIC DNA]</scope>
    <source>
        <strain evidence="4">JCM 17111</strain>
    </source>
</reference>
<gene>
    <name evidence="3" type="ORF">GCM10022395_10980</name>
</gene>
<feature type="signal peptide" evidence="1">
    <location>
        <begin position="1"/>
        <end position="21"/>
    </location>
</feature>
<evidence type="ECO:0000313" key="3">
    <source>
        <dbReference type="EMBL" id="GAA3562152.1"/>
    </source>
</evidence>
<sequence>MNIRLKVVVILLGCFSFVTFAQEKKEIVPQTYVAHKASGDIAIDGKADEASWKKAPWTNDFIDIEGIVKPTYQTQVKMLWDETYFYILAKMEEPHVWATLKQRDTIIFYNNDFEVFVDPDGDSYNYYELELNALNTVWDLFLTKPYRAGNVVLNDWDINGLKSAVHIDGTLNNPNDKDKGWTLEMAIPWSVYKTSYHQDVVPRDTFWRVNFSRVNWDYQLTNGTYERKKGPNGKHLPEYNWVWSPIGVINMHEPENWGYVYFSSKEPGTQVDFTIPKDEKVKWELFKLYRAYRKYHAANKQKVTSIKDISPSAITVEGTELKPTLENHSFGWTISVKSPFTNDLLIIKEDGEFSKRKQ</sequence>
<dbReference type="SUPFAM" id="SSF49344">
    <property type="entry name" value="CBD9-like"/>
    <property type="match status" value="1"/>
</dbReference>
<name>A0ABP6X699_9FLAO</name>
<proteinExistence type="predicted"/>
<keyword evidence="4" id="KW-1185">Reference proteome</keyword>
<organism evidence="3 4">
    <name type="scientific">Snuella lapsa</name>
    <dbReference type="NCBI Taxonomy" id="870481"/>
    <lineage>
        <taxon>Bacteria</taxon>
        <taxon>Pseudomonadati</taxon>
        <taxon>Bacteroidota</taxon>
        <taxon>Flavobacteriia</taxon>
        <taxon>Flavobacteriales</taxon>
        <taxon>Flavobacteriaceae</taxon>
        <taxon>Snuella</taxon>
    </lineage>
</organism>
<feature type="domain" description="Carbohydrate-binding" evidence="2">
    <location>
        <begin position="43"/>
        <end position="195"/>
    </location>
</feature>
<evidence type="ECO:0000313" key="4">
    <source>
        <dbReference type="Proteomes" id="UP001500954"/>
    </source>
</evidence>
<feature type="chain" id="PRO_5047201031" evidence="1">
    <location>
        <begin position="22"/>
        <end position="358"/>
    </location>
</feature>
<dbReference type="PANTHER" id="PTHR35532">
    <property type="entry name" value="SIMILAR TO POLYHYDROXYALKANOATE DEPOLYMERASE"/>
    <property type="match status" value="1"/>
</dbReference>